<feature type="compositionally biased region" description="Pro residues" evidence="1">
    <location>
        <begin position="81"/>
        <end position="100"/>
    </location>
</feature>
<keyword evidence="3" id="KW-1185">Reference proteome</keyword>
<protein>
    <submittedName>
        <fullName evidence="2">Uncharacterized protein</fullName>
    </submittedName>
</protein>
<reference evidence="2 3" key="1">
    <citation type="submission" date="2019-02" db="EMBL/GenBank/DDBJ databases">
        <title>Genome sequencing of the rare red list fungi Hericium alpestre (H. flagellum).</title>
        <authorList>
            <person name="Buettner E."/>
            <person name="Kellner H."/>
        </authorList>
    </citation>
    <scope>NUCLEOTIDE SEQUENCE [LARGE SCALE GENOMIC DNA]</scope>
    <source>
        <strain evidence="2 3">DSM 108284</strain>
    </source>
</reference>
<dbReference type="OrthoDB" id="3067134at2759"/>
<dbReference type="Proteomes" id="UP000298061">
    <property type="component" value="Unassembled WGS sequence"/>
</dbReference>
<accession>A0A4Y9ZY95</accession>
<feature type="region of interest" description="Disordered" evidence="1">
    <location>
        <begin position="151"/>
        <end position="191"/>
    </location>
</feature>
<name>A0A4Y9ZY95_9AGAM</name>
<evidence type="ECO:0000256" key="1">
    <source>
        <dbReference type="SAM" id="MobiDB-lite"/>
    </source>
</evidence>
<organism evidence="2 3">
    <name type="scientific">Hericium alpestre</name>
    <dbReference type="NCBI Taxonomy" id="135208"/>
    <lineage>
        <taxon>Eukaryota</taxon>
        <taxon>Fungi</taxon>
        <taxon>Dikarya</taxon>
        <taxon>Basidiomycota</taxon>
        <taxon>Agaricomycotina</taxon>
        <taxon>Agaricomycetes</taxon>
        <taxon>Russulales</taxon>
        <taxon>Hericiaceae</taxon>
        <taxon>Hericium</taxon>
    </lineage>
</organism>
<gene>
    <name evidence="2" type="ORF">EWM64_g4998</name>
</gene>
<feature type="region of interest" description="Disordered" evidence="1">
    <location>
        <begin position="32"/>
        <end position="111"/>
    </location>
</feature>
<proteinExistence type="predicted"/>
<evidence type="ECO:0000313" key="2">
    <source>
        <dbReference type="EMBL" id="TFY79013.1"/>
    </source>
</evidence>
<comment type="caution">
    <text evidence="2">The sequence shown here is derived from an EMBL/GenBank/DDBJ whole genome shotgun (WGS) entry which is preliminary data.</text>
</comment>
<feature type="compositionally biased region" description="Polar residues" evidence="1">
    <location>
        <begin position="38"/>
        <end position="47"/>
    </location>
</feature>
<dbReference type="AlphaFoldDB" id="A0A4Y9ZY95"/>
<sequence>MEATNRPTKSQSEKTAEFARLFYFFEKLSQPRPRLEVPSSSDATTESWVPKDMEPLLKNLRSVLAKDAPVEDEPEIDEPSTPTPAAPSPSPSIPVPPSTPRPRRNTLATPTIPKRYPFTFKMMLHKLYDLEDWAAKVREVVSTSQAQFRSLEEGARASDGPATPRSPPVTFSKSFSPLASPVGKSDCLPSASPAKDKFKDMTYCRPARSVGTQGARENGWVYNATASSFDMDSEMERRQVSRDMEERRKRVISSVGFEEMEKETVAAGAARVHFVERRPMKRLNGNMA</sequence>
<evidence type="ECO:0000313" key="3">
    <source>
        <dbReference type="Proteomes" id="UP000298061"/>
    </source>
</evidence>
<dbReference type="EMBL" id="SFCI01000575">
    <property type="protein sequence ID" value="TFY79013.1"/>
    <property type="molecule type" value="Genomic_DNA"/>
</dbReference>